<evidence type="ECO:0000313" key="4">
    <source>
        <dbReference type="EMBL" id="KAG8222202.1"/>
    </source>
</evidence>
<accession>A0A8K0NUK3</accession>
<dbReference type="Proteomes" id="UP000792457">
    <property type="component" value="Unassembled WGS sequence"/>
</dbReference>
<evidence type="ECO:0000313" key="5">
    <source>
        <dbReference type="Proteomes" id="UP000792457"/>
    </source>
</evidence>
<dbReference type="GO" id="GO:0004197">
    <property type="term" value="F:cysteine-type endopeptidase activity"/>
    <property type="evidence" value="ECO:0007669"/>
    <property type="project" value="InterPro"/>
</dbReference>
<reference evidence="4" key="1">
    <citation type="submission" date="2013-04" db="EMBL/GenBank/DDBJ databases">
        <authorList>
            <person name="Qu J."/>
            <person name="Murali S.C."/>
            <person name="Bandaranaike D."/>
            <person name="Bellair M."/>
            <person name="Blankenburg K."/>
            <person name="Chao H."/>
            <person name="Dinh H."/>
            <person name="Doddapaneni H."/>
            <person name="Downs B."/>
            <person name="Dugan-Rocha S."/>
            <person name="Elkadiri S."/>
            <person name="Gnanaolivu R.D."/>
            <person name="Hernandez B."/>
            <person name="Javaid M."/>
            <person name="Jayaseelan J.C."/>
            <person name="Lee S."/>
            <person name="Li M."/>
            <person name="Ming W."/>
            <person name="Munidasa M."/>
            <person name="Muniz J."/>
            <person name="Nguyen L."/>
            <person name="Ongeri F."/>
            <person name="Osuji N."/>
            <person name="Pu L.-L."/>
            <person name="Puazo M."/>
            <person name="Qu C."/>
            <person name="Quiroz J."/>
            <person name="Raj R."/>
            <person name="Weissenberger G."/>
            <person name="Xin Y."/>
            <person name="Zou X."/>
            <person name="Han Y."/>
            <person name="Richards S."/>
            <person name="Worley K."/>
            <person name="Muzny D."/>
            <person name="Gibbs R."/>
        </authorList>
    </citation>
    <scope>NUCLEOTIDE SEQUENCE</scope>
    <source>
        <strain evidence="4">Sampled in the wild</strain>
    </source>
</reference>
<comment type="similarity">
    <text evidence="1">Belongs to the peptidase C14A family.</text>
</comment>
<dbReference type="InterPro" id="IPR029030">
    <property type="entry name" value="Caspase-like_dom_sf"/>
</dbReference>
<organism evidence="4 5">
    <name type="scientific">Ladona fulva</name>
    <name type="common">Scarce chaser dragonfly</name>
    <name type="synonym">Libellula fulva</name>
    <dbReference type="NCBI Taxonomy" id="123851"/>
    <lineage>
        <taxon>Eukaryota</taxon>
        <taxon>Metazoa</taxon>
        <taxon>Ecdysozoa</taxon>
        <taxon>Arthropoda</taxon>
        <taxon>Hexapoda</taxon>
        <taxon>Insecta</taxon>
        <taxon>Pterygota</taxon>
        <taxon>Palaeoptera</taxon>
        <taxon>Odonata</taxon>
        <taxon>Epiprocta</taxon>
        <taxon>Anisoptera</taxon>
        <taxon>Libelluloidea</taxon>
        <taxon>Libellulidae</taxon>
        <taxon>Ladona</taxon>
    </lineage>
</organism>
<reference evidence="4" key="2">
    <citation type="submission" date="2017-10" db="EMBL/GenBank/DDBJ databases">
        <title>Ladona fulva Genome sequencing and assembly.</title>
        <authorList>
            <person name="Murali S."/>
            <person name="Richards S."/>
            <person name="Bandaranaike D."/>
            <person name="Bellair M."/>
            <person name="Blankenburg K."/>
            <person name="Chao H."/>
            <person name="Dinh H."/>
            <person name="Doddapaneni H."/>
            <person name="Dugan-Rocha S."/>
            <person name="Elkadiri S."/>
            <person name="Gnanaolivu R."/>
            <person name="Hernandez B."/>
            <person name="Skinner E."/>
            <person name="Javaid M."/>
            <person name="Lee S."/>
            <person name="Li M."/>
            <person name="Ming W."/>
            <person name="Munidasa M."/>
            <person name="Muniz J."/>
            <person name="Nguyen L."/>
            <person name="Hughes D."/>
            <person name="Osuji N."/>
            <person name="Pu L.-L."/>
            <person name="Puazo M."/>
            <person name="Qu C."/>
            <person name="Quiroz J."/>
            <person name="Raj R."/>
            <person name="Weissenberger G."/>
            <person name="Xin Y."/>
            <person name="Zou X."/>
            <person name="Han Y."/>
            <person name="Worley K."/>
            <person name="Muzny D."/>
            <person name="Gibbs R."/>
        </authorList>
    </citation>
    <scope>NUCLEOTIDE SEQUENCE</scope>
    <source>
        <strain evidence="4">Sampled in the wild</strain>
    </source>
</reference>
<dbReference type="AlphaFoldDB" id="A0A8K0NUK3"/>
<keyword evidence="5" id="KW-1185">Reference proteome</keyword>
<dbReference type="PROSITE" id="PS50208">
    <property type="entry name" value="CASPASE_P20"/>
    <property type="match status" value="1"/>
</dbReference>
<dbReference type="SUPFAM" id="SSF52129">
    <property type="entry name" value="Caspase-like"/>
    <property type="match status" value="1"/>
</dbReference>
<dbReference type="InterPro" id="IPR015917">
    <property type="entry name" value="Pept_C14A"/>
</dbReference>
<dbReference type="EMBL" id="KZ308126">
    <property type="protein sequence ID" value="KAG8222202.1"/>
    <property type="molecule type" value="Genomic_DNA"/>
</dbReference>
<evidence type="ECO:0000256" key="2">
    <source>
        <dbReference type="SAM" id="MobiDB-lite"/>
    </source>
</evidence>
<protein>
    <recommendedName>
        <fullName evidence="3">Caspase family p20 domain-containing protein</fullName>
    </recommendedName>
</protein>
<sequence>MEDDEEMQEQSTACNDEVDEARSPDSRDLDALDHQRSSQEIKYHISTQFTNEELKNNRRYEMNHAKRGMALLFTHGEFQRTSLPSLPGTAKDGSALCATMKTLGFEVYPHQDKTWTEMKDIFIQGI</sequence>
<feature type="compositionally biased region" description="Basic and acidic residues" evidence="2">
    <location>
        <begin position="20"/>
        <end position="37"/>
    </location>
</feature>
<proteinExistence type="inferred from homology"/>
<evidence type="ECO:0000259" key="3">
    <source>
        <dbReference type="PROSITE" id="PS50208"/>
    </source>
</evidence>
<feature type="domain" description="Caspase family p20" evidence="3">
    <location>
        <begin position="66"/>
        <end position="126"/>
    </location>
</feature>
<dbReference type="OrthoDB" id="6116485at2759"/>
<name>A0A8K0NUK3_LADFU</name>
<dbReference type="Gene3D" id="3.40.50.1460">
    <property type="match status" value="1"/>
</dbReference>
<dbReference type="InterPro" id="IPR001309">
    <property type="entry name" value="Pept_C14_p20"/>
</dbReference>
<evidence type="ECO:0000256" key="1">
    <source>
        <dbReference type="ARBA" id="ARBA00010134"/>
    </source>
</evidence>
<gene>
    <name evidence="4" type="ORF">J437_LFUL001294</name>
</gene>
<dbReference type="PRINTS" id="PR00376">
    <property type="entry name" value="IL1BCENZYME"/>
</dbReference>
<dbReference type="GO" id="GO:0006508">
    <property type="term" value="P:proteolysis"/>
    <property type="evidence" value="ECO:0007669"/>
    <property type="project" value="InterPro"/>
</dbReference>
<dbReference type="Pfam" id="PF00656">
    <property type="entry name" value="Peptidase_C14"/>
    <property type="match status" value="1"/>
</dbReference>
<comment type="caution">
    <text evidence="4">The sequence shown here is derived from an EMBL/GenBank/DDBJ whole genome shotgun (WGS) entry which is preliminary data.</text>
</comment>
<dbReference type="InterPro" id="IPR011600">
    <property type="entry name" value="Pept_C14_caspase"/>
</dbReference>
<feature type="region of interest" description="Disordered" evidence="2">
    <location>
        <begin position="1"/>
        <end position="37"/>
    </location>
</feature>